<evidence type="ECO:0000313" key="1">
    <source>
        <dbReference type="EMBL" id="KAL2318796.1"/>
    </source>
</evidence>
<comment type="caution">
    <text evidence="1">The sequence shown here is derived from an EMBL/GenBank/DDBJ whole genome shotgun (WGS) entry which is preliminary data.</text>
</comment>
<organism evidence="1 2">
    <name type="scientific">Flemingia macrophylla</name>
    <dbReference type="NCBI Taxonomy" id="520843"/>
    <lineage>
        <taxon>Eukaryota</taxon>
        <taxon>Viridiplantae</taxon>
        <taxon>Streptophyta</taxon>
        <taxon>Embryophyta</taxon>
        <taxon>Tracheophyta</taxon>
        <taxon>Spermatophyta</taxon>
        <taxon>Magnoliopsida</taxon>
        <taxon>eudicotyledons</taxon>
        <taxon>Gunneridae</taxon>
        <taxon>Pentapetalae</taxon>
        <taxon>rosids</taxon>
        <taxon>fabids</taxon>
        <taxon>Fabales</taxon>
        <taxon>Fabaceae</taxon>
        <taxon>Papilionoideae</taxon>
        <taxon>50 kb inversion clade</taxon>
        <taxon>NPAAA clade</taxon>
        <taxon>indigoferoid/millettioid clade</taxon>
        <taxon>Phaseoleae</taxon>
        <taxon>Flemingia</taxon>
    </lineage>
</organism>
<proteinExistence type="predicted"/>
<protein>
    <submittedName>
        <fullName evidence="1">Uncharacterized protein</fullName>
    </submittedName>
</protein>
<dbReference type="EMBL" id="JBGMDY010000011">
    <property type="protein sequence ID" value="KAL2318796.1"/>
    <property type="molecule type" value="Genomic_DNA"/>
</dbReference>
<sequence length="59" mass="6455">MIVVLSIGDELVEPSTGLLGCGQDLAGHIMDSSKQIAPEYIDKPNWAKGWLHCLSMDRD</sequence>
<reference evidence="1 2" key="1">
    <citation type="submission" date="2024-08" db="EMBL/GenBank/DDBJ databases">
        <title>Insights into the chromosomal genome structure of Flemingia macrophylla.</title>
        <authorList>
            <person name="Ding Y."/>
            <person name="Zhao Y."/>
            <person name="Bi W."/>
            <person name="Wu M."/>
            <person name="Zhao G."/>
            <person name="Gong Y."/>
            <person name="Li W."/>
            <person name="Zhang P."/>
        </authorList>
    </citation>
    <scope>NUCLEOTIDE SEQUENCE [LARGE SCALE GENOMIC DNA]</scope>
    <source>
        <strain evidence="1">DYQJB</strain>
        <tissue evidence="1">Leaf</tissue>
    </source>
</reference>
<dbReference type="AlphaFoldDB" id="A0ABD1L5M3"/>
<evidence type="ECO:0000313" key="2">
    <source>
        <dbReference type="Proteomes" id="UP001603857"/>
    </source>
</evidence>
<keyword evidence="2" id="KW-1185">Reference proteome</keyword>
<name>A0ABD1L5M3_9FABA</name>
<dbReference type="Proteomes" id="UP001603857">
    <property type="component" value="Unassembled WGS sequence"/>
</dbReference>
<gene>
    <name evidence="1" type="ORF">Fmac_032672</name>
</gene>
<accession>A0ABD1L5M3</accession>